<accession>A0A2T4LRF9</accession>
<dbReference type="GO" id="GO:0005829">
    <property type="term" value="C:cytosol"/>
    <property type="evidence" value="ECO:0007669"/>
    <property type="project" value="TreeGrafter"/>
</dbReference>
<keyword evidence="2" id="KW-0663">Pyridoxal phosphate</keyword>
<protein>
    <submittedName>
        <fullName evidence="5">Alanine racemase</fullName>
    </submittedName>
</protein>
<comment type="cofactor">
    <cofactor evidence="1">
        <name>pyridoxal 5'-phosphate</name>
        <dbReference type="ChEBI" id="CHEBI:597326"/>
    </cofactor>
</comment>
<dbReference type="PANTHER" id="PTHR30511">
    <property type="entry name" value="ALANINE RACEMASE"/>
    <property type="match status" value="1"/>
</dbReference>
<dbReference type="EMBL" id="PYZR01000098">
    <property type="protein sequence ID" value="PTF65932.1"/>
    <property type="molecule type" value="Genomic_DNA"/>
</dbReference>
<dbReference type="Proteomes" id="UP000241208">
    <property type="component" value="Unassembled WGS sequence"/>
</dbReference>
<feature type="domain" description="Alanine racemase N-terminal" evidence="4">
    <location>
        <begin position="6"/>
        <end position="220"/>
    </location>
</feature>
<dbReference type="Gene3D" id="3.20.20.10">
    <property type="entry name" value="Alanine racemase"/>
    <property type="match status" value="1"/>
</dbReference>
<evidence type="ECO:0000313" key="5">
    <source>
        <dbReference type="EMBL" id="PTF65932.1"/>
    </source>
</evidence>
<dbReference type="InterPro" id="IPR001608">
    <property type="entry name" value="Ala_racemase_N"/>
</dbReference>
<organism evidence="5 6">
    <name type="scientific">Staphylococcus cohnii</name>
    <dbReference type="NCBI Taxonomy" id="29382"/>
    <lineage>
        <taxon>Bacteria</taxon>
        <taxon>Bacillati</taxon>
        <taxon>Bacillota</taxon>
        <taxon>Bacilli</taxon>
        <taxon>Bacillales</taxon>
        <taxon>Staphylococcaceae</taxon>
        <taxon>Staphylococcus</taxon>
        <taxon>Staphylococcus cohnii species complex</taxon>
    </lineage>
</organism>
<evidence type="ECO:0000313" key="6">
    <source>
        <dbReference type="Proteomes" id="UP000241208"/>
    </source>
</evidence>
<dbReference type="Pfam" id="PF01168">
    <property type="entry name" value="Ala_racemase_N"/>
    <property type="match status" value="1"/>
</dbReference>
<dbReference type="GO" id="GO:0030170">
    <property type="term" value="F:pyridoxal phosphate binding"/>
    <property type="evidence" value="ECO:0007669"/>
    <property type="project" value="TreeGrafter"/>
</dbReference>
<dbReference type="STRING" id="29382.BZ166_07965"/>
<dbReference type="InterPro" id="IPR000821">
    <property type="entry name" value="Ala_racemase"/>
</dbReference>
<proteinExistence type="predicted"/>
<reference evidence="5 6" key="1">
    <citation type="journal article" date="2016" name="Front. Microbiol.">
        <title>Comprehensive Phylogenetic Analysis of Bovine Non-aureus Staphylococci Species Based on Whole-Genome Sequencing.</title>
        <authorList>
            <person name="Naushad S."/>
            <person name="Barkema H.W."/>
            <person name="Luby C."/>
            <person name="Condas L.A."/>
            <person name="Nobrega D.B."/>
            <person name="Carson D.A."/>
            <person name="De Buck J."/>
        </authorList>
    </citation>
    <scope>NUCLEOTIDE SEQUENCE [LARGE SCALE GENOMIC DNA]</scope>
    <source>
        <strain evidence="5 6">SNUC 3829</strain>
    </source>
</reference>
<evidence type="ECO:0000259" key="4">
    <source>
        <dbReference type="Pfam" id="PF01168"/>
    </source>
</evidence>
<gene>
    <name evidence="5" type="ORF">BUY34_08685</name>
</gene>
<evidence type="ECO:0000256" key="2">
    <source>
        <dbReference type="ARBA" id="ARBA00022898"/>
    </source>
</evidence>
<dbReference type="PANTHER" id="PTHR30511:SF3">
    <property type="entry name" value="LYSINE RACEMASE"/>
    <property type="match status" value="1"/>
</dbReference>
<name>A0A2T4LRF9_9STAP</name>
<dbReference type="GO" id="GO:0008784">
    <property type="term" value="F:alanine racemase activity"/>
    <property type="evidence" value="ECO:0007669"/>
    <property type="project" value="TreeGrafter"/>
</dbReference>
<sequence length="353" mass="40265">MAKININLSKIKYNAMTLNTLLKQHHIAFTPVIKCVAGDKTIVETLKSIGITHVADARISNILKSTDEAISYTLIRNSNHDELENVVRHVDMSIQTELKTIRQINEIASNYNVKHKILLMVDWKDAREGVLTYDVIAYIREIINMHHISLKGLAFNFMCFNAIAPTEEDVEMINQFITSIEKETHMKFEIISGGNSSMLLQMLYNDLGKINELRVGETLFRGIETTTNNSFATLYQNAIILETEIVEIKPRINMNDGEHYLQAIVDIGNLDTDVNDIKPLHHQVKVLGATSDHLMINLLNNDHYRIGDKIQFSLGYKALAQSMFVPNLAKDYQSDDVIEKMCYIKNMRILNKI</sequence>
<dbReference type="RefSeq" id="WP_107383887.1">
    <property type="nucleotide sequence ID" value="NZ_JABXWY010000001.1"/>
</dbReference>
<evidence type="ECO:0000256" key="3">
    <source>
        <dbReference type="ARBA" id="ARBA00023235"/>
    </source>
</evidence>
<keyword evidence="3" id="KW-0413">Isomerase</keyword>
<dbReference type="AlphaFoldDB" id="A0A2T4LRF9"/>
<dbReference type="InterPro" id="IPR029066">
    <property type="entry name" value="PLP-binding_barrel"/>
</dbReference>
<dbReference type="SUPFAM" id="SSF51419">
    <property type="entry name" value="PLP-binding barrel"/>
    <property type="match status" value="1"/>
</dbReference>
<evidence type="ECO:0000256" key="1">
    <source>
        <dbReference type="ARBA" id="ARBA00001933"/>
    </source>
</evidence>
<comment type="caution">
    <text evidence="5">The sequence shown here is derived from an EMBL/GenBank/DDBJ whole genome shotgun (WGS) entry which is preliminary data.</text>
</comment>